<comment type="caution">
    <text evidence="9">The sequence shown here is derived from an EMBL/GenBank/DDBJ whole genome shotgun (WGS) entry which is preliminary data.</text>
</comment>
<evidence type="ECO:0000313" key="10">
    <source>
        <dbReference type="Proteomes" id="UP000287033"/>
    </source>
</evidence>
<reference evidence="9 10" key="1">
    <citation type="journal article" date="2018" name="Nat. Ecol. Evol.">
        <title>Shark genomes provide insights into elasmobranch evolution and the origin of vertebrates.</title>
        <authorList>
            <person name="Hara Y"/>
            <person name="Yamaguchi K"/>
            <person name="Onimaru K"/>
            <person name="Kadota M"/>
            <person name="Koyanagi M"/>
            <person name="Keeley SD"/>
            <person name="Tatsumi K"/>
            <person name="Tanaka K"/>
            <person name="Motone F"/>
            <person name="Kageyama Y"/>
            <person name="Nozu R"/>
            <person name="Adachi N"/>
            <person name="Nishimura O"/>
            <person name="Nakagawa R"/>
            <person name="Tanegashima C"/>
            <person name="Kiyatake I"/>
            <person name="Matsumoto R"/>
            <person name="Murakumo K"/>
            <person name="Nishida K"/>
            <person name="Terakita A"/>
            <person name="Kuratani S"/>
            <person name="Sato K"/>
            <person name="Hyodo S Kuraku.S."/>
        </authorList>
    </citation>
    <scope>NUCLEOTIDE SEQUENCE [LARGE SCALE GENOMIC DNA]</scope>
</reference>
<evidence type="ECO:0000256" key="7">
    <source>
        <dbReference type="ARBA" id="ARBA00035180"/>
    </source>
</evidence>
<dbReference type="GO" id="GO:0005762">
    <property type="term" value="C:mitochondrial large ribosomal subunit"/>
    <property type="evidence" value="ECO:0007669"/>
    <property type="project" value="TreeGrafter"/>
</dbReference>
<dbReference type="EMBL" id="BEZZ01000058">
    <property type="protein sequence ID" value="GCC24475.1"/>
    <property type="molecule type" value="Genomic_DNA"/>
</dbReference>
<evidence type="ECO:0000256" key="2">
    <source>
        <dbReference type="ARBA" id="ARBA00005557"/>
    </source>
</evidence>
<dbReference type="PANTHER" id="PTHR33618">
    <property type="entry name" value="39S RIBOSOMAL PROTEIN L53, MITOCHONDRIAL"/>
    <property type="match status" value="1"/>
</dbReference>
<evidence type="ECO:0000256" key="3">
    <source>
        <dbReference type="ARBA" id="ARBA00022946"/>
    </source>
</evidence>
<dbReference type="SUPFAM" id="SSF52833">
    <property type="entry name" value="Thioredoxin-like"/>
    <property type="match status" value="1"/>
</dbReference>
<evidence type="ECO:0000256" key="8">
    <source>
        <dbReference type="ARBA" id="ARBA00042721"/>
    </source>
</evidence>
<evidence type="ECO:0000313" key="9">
    <source>
        <dbReference type="EMBL" id="GCC24475.1"/>
    </source>
</evidence>
<dbReference type="Gene3D" id="3.40.30.10">
    <property type="entry name" value="Glutaredoxin"/>
    <property type="match status" value="1"/>
</dbReference>
<evidence type="ECO:0000256" key="6">
    <source>
        <dbReference type="ARBA" id="ARBA00023274"/>
    </source>
</evidence>
<dbReference type="InterPro" id="IPR052473">
    <property type="entry name" value="mtLSU_mL53"/>
</dbReference>
<proteinExistence type="inferred from homology"/>
<accession>A0A401S253</accession>
<evidence type="ECO:0000256" key="4">
    <source>
        <dbReference type="ARBA" id="ARBA00022980"/>
    </source>
</evidence>
<dbReference type="Pfam" id="PF10780">
    <property type="entry name" value="MRP_L53"/>
    <property type="match status" value="1"/>
</dbReference>
<comment type="similarity">
    <text evidence="2">Belongs to the mitochondrion-specific ribosomal protein mL53 family.</text>
</comment>
<keyword evidence="3" id="KW-0809">Transit peptide</keyword>
<dbReference type="InterPro" id="IPR019716">
    <property type="entry name" value="Ribosomal_mL53"/>
</dbReference>
<evidence type="ECO:0000256" key="1">
    <source>
        <dbReference type="ARBA" id="ARBA00004173"/>
    </source>
</evidence>
<keyword evidence="5" id="KW-0496">Mitochondrion</keyword>
<dbReference type="InterPro" id="IPR036249">
    <property type="entry name" value="Thioredoxin-like_sf"/>
</dbReference>
<dbReference type="STRING" id="137246.A0A401S253"/>
<organism evidence="9 10">
    <name type="scientific">Chiloscyllium punctatum</name>
    <name type="common">Brownbanded bambooshark</name>
    <name type="synonym">Hemiscyllium punctatum</name>
    <dbReference type="NCBI Taxonomy" id="137246"/>
    <lineage>
        <taxon>Eukaryota</taxon>
        <taxon>Metazoa</taxon>
        <taxon>Chordata</taxon>
        <taxon>Craniata</taxon>
        <taxon>Vertebrata</taxon>
        <taxon>Chondrichthyes</taxon>
        <taxon>Elasmobranchii</taxon>
        <taxon>Galeomorphii</taxon>
        <taxon>Galeoidea</taxon>
        <taxon>Orectolobiformes</taxon>
        <taxon>Hemiscylliidae</taxon>
        <taxon>Chiloscyllium</taxon>
    </lineage>
</organism>
<name>A0A401S253_CHIPU</name>
<sequence>MTSRALSERSSDIRRNFDVKQEKGTTIPRAHRGLLLSFPPPRTLGVKMAAGRGSVILKTVKEIIVQFCPFESNVRGAREFLAAIGTEKARLTNSNCRIVADIKHDETEPVISIIFNDGERLIMKAANLTSREMLSFFDERCFAKDPQAHEKASKKSH</sequence>
<gene>
    <name evidence="9" type="ORF">chiPu_0002876</name>
</gene>
<dbReference type="Proteomes" id="UP000287033">
    <property type="component" value="Unassembled WGS sequence"/>
</dbReference>
<comment type="subcellular location">
    <subcellularLocation>
        <location evidence="1">Mitochondrion</location>
    </subcellularLocation>
</comment>
<dbReference type="AlphaFoldDB" id="A0A401S253"/>
<dbReference type="OMA" id="PVIDITF"/>
<dbReference type="PANTHER" id="PTHR33618:SF1">
    <property type="entry name" value="LARGE RIBOSOMAL SUBUNIT PROTEIN ML53"/>
    <property type="match status" value="1"/>
</dbReference>
<evidence type="ECO:0000256" key="5">
    <source>
        <dbReference type="ARBA" id="ARBA00023128"/>
    </source>
</evidence>
<dbReference type="OrthoDB" id="6618793at2759"/>
<keyword evidence="4" id="KW-0689">Ribosomal protein</keyword>
<protein>
    <recommendedName>
        <fullName evidence="7">Large ribosomal subunit protein mL53</fullName>
    </recommendedName>
    <alternativeName>
        <fullName evidence="8">39S ribosomal protein L53, mitochondrial</fullName>
    </alternativeName>
</protein>
<keyword evidence="10" id="KW-1185">Reference proteome</keyword>
<keyword evidence="6" id="KW-0687">Ribonucleoprotein</keyword>